<dbReference type="Proteomes" id="UP000267049">
    <property type="component" value="Unassembled WGS sequence"/>
</dbReference>
<accession>A0A3M8SYJ1</accession>
<dbReference type="AlphaFoldDB" id="A0A3M8SYJ1"/>
<dbReference type="OrthoDB" id="5974779at2"/>
<evidence type="ECO:0000313" key="4">
    <source>
        <dbReference type="Proteomes" id="UP000267049"/>
    </source>
</evidence>
<keyword evidence="4" id="KW-1185">Reference proteome</keyword>
<reference evidence="3 4" key="1">
    <citation type="submission" date="2018-11" db="EMBL/GenBank/DDBJ databases">
        <title>Lysobacter cryohumiis sp. nov., isolated from soil in the Tianshan Mountains, Xinjiang, China.</title>
        <authorList>
            <person name="Luo Y."/>
            <person name="Sheng H."/>
        </authorList>
    </citation>
    <scope>NUCLEOTIDE SEQUENCE [LARGE SCALE GENOMIC DNA]</scope>
    <source>
        <strain evidence="3 4">ZS60</strain>
    </source>
</reference>
<feature type="signal peptide" evidence="2">
    <location>
        <begin position="1"/>
        <end position="21"/>
    </location>
</feature>
<organism evidence="3 4">
    <name type="scientific">Montanilutibacter psychrotolerans</name>
    <dbReference type="NCBI Taxonomy" id="1327343"/>
    <lineage>
        <taxon>Bacteria</taxon>
        <taxon>Pseudomonadati</taxon>
        <taxon>Pseudomonadota</taxon>
        <taxon>Gammaproteobacteria</taxon>
        <taxon>Lysobacterales</taxon>
        <taxon>Lysobacteraceae</taxon>
        <taxon>Montanilutibacter</taxon>
    </lineage>
</organism>
<feature type="region of interest" description="Disordered" evidence="1">
    <location>
        <begin position="205"/>
        <end position="226"/>
    </location>
</feature>
<protein>
    <submittedName>
        <fullName evidence="3">DUF4124 domain-containing protein</fullName>
    </submittedName>
</protein>
<sequence length="226" mass="25105">MKLHRATYLLLALCAASAAHAGEVTIYRCTDAQNRLTLRDTPCAKGERQQVRAMVRPVDAPARPRPAPVAPQAPATLAPHVVYLQPPRTMYECTGADGQTYTSDNGDGSPRWVPSWTYGYPVYAGLDRHDTGRARIVYRDRHVRAGIDLGGPRHRPLLPAGVVHSTGSWVRDACHPLPQQEVCARLRDRRYELIRAYNSALQSERARMDNEQRGIDARLDNDCGGT</sequence>
<evidence type="ECO:0000313" key="3">
    <source>
        <dbReference type="EMBL" id="RNF84506.1"/>
    </source>
</evidence>
<keyword evidence="2" id="KW-0732">Signal</keyword>
<evidence type="ECO:0000256" key="1">
    <source>
        <dbReference type="SAM" id="MobiDB-lite"/>
    </source>
</evidence>
<proteinExistence type="predicted"/>
<name>A0A3M8SYJ1_9GAMM</name>
<feature type="chain" id="PRO_5018273384" evidence="2">
    <location>
        <begin position="22"/>
        <end position="226"/>
    </location>
</feature>
<evidence type="ECO:0000256" key="2">
    <source>
        <dbReference type="SAM" id="SignalP"/>
    </source>
</evidence>
<dbReference type="EMBL" id="RIBS01000003">
    <property type="protein sequence ID" value="RNF84506.1"/>
    <property type="molecule type" value="Genomic_DNA"/>
</dbReference>
<gene>
    <name evidence="3" type="ORF">EER27_09085</name>
</gene>
<dbReference type="RefSeq" id="WP_123087707.1">
    <property type="nucleotide sequence ID" value="NZ_RIBS01000003.1"/>
</dbReference>
<comment type="caution">
    <text evidence="3">The sequence shown here is derived from an EMBL/GenBank/DDBJ whole genome shotgun (WGS) entry which is preliminary data.</text>
</comment>